<dbReference type="EMBL" id="JACHVC010000012">
    <property type="protein sequence ID" value="MBC2606902.1"/>
    <property type="molecule type" value="Genomic_DNA"/>
</dbReference>
<dbReference type="PROSITE" id="PS50972">
    <property type="entry name" value="PTERIN_BINDING"/>
    <property type="match status" value="1"/>
</dbReference>
<evidence type="ECO:0000256" key="2">
    <source>
        <dbReference type="ARBA" id="ARBA00001946"/>
    </source>
</evidence>
<comment type="catalytic activity">
    <reaction evidence="1">
        <text>(7,8-dihydropterin-6-yl)methyl diphosphate + 4-aminobenzoate = 7,8-dihydropteroate + diphosphate</text>
        <dbReference type="Rhea" id="RHEA:19949"/>
        <dbReference type="ChEBI" id="CHEBI:17836"/>
        <dbReference type="ChEBI" id="CHEBI:17839"/>
        <dbReference type="ChEBI" id="CHEBI:33019"/>
        <dbReference type="ChEBI" id="CHEBI:72950"/>
        <dbReference type="EC" id="2.5.1.15"/>
    </reaction>
</comment>
<dbReference type="AlphaFoldDB" id="A0A7X1B7D4"/>
<comment type="caution">
    <text evidence="11">The sequence shown here is derived from an EMBL/GenBank/DDBJ whole genome shotgun (WGS) entry which is preliminary data.</text>
</comment>
<dbReference type="SUPFAM" id="SSF51717">
    <property type="entry name" value="Dihydropteroate synthetase-like"/>
    <property type="match status" value="1"/>
</dbReference>
<evidence type="ECO:0000313" key="11">
    <source>
        <dbReference type="EMBL" id="MBC2606902.1"/>
    </source>
</evidence>
<evidence type="ECO:0000256" key="6">
    <source>
        <dbReference type="ARBA" id="ARBA00022723"/>
    </source>
</evidence>
<dbReference type="PANTHER" id="PTHR20941:SF1">
    <property type="entry name" value="FOLIC ACID SYNTHESIS PROTEIN FOL1"/>
    <property type="match status" value="1"/>
</dbReference>
<dbReference type="GO" id="GO:0046654">
    <property type="term" value="P:tetrahydrofolate biosynthetic process"/>
    <property type="evidence" value="ECO:0007669"/>
    <property type="project" value="UniProtKB-UniPathway"/>
</dbReference>
<dbReference type="PANTHER" id="PTHR20941">
    <property type="entry name" value="FOLATE SYNTHESIS PROTEINS"/>
    <property type="match status" value="1"/>
</dbReference>
<dbReference type="InterPro" id="IPR000489">
    <property type="entry name" value="Pterin-binding_dom"/>
</dbReference>
<dbReference type="RefSeq" id="WP_185660772.1">
    <property type="nucleotide sequence ID" value="NZ_CAWPOO010000012.1"/>
</dbReference>
<accession>A0A7X1B7D4</accession>
<dbReference type="CDD" id="cd00739">
    <property type="entry name" value="DHPS"/>
    <property type="match status" value="1"/>
</dbReference>
<evidence type="ECO:0000259" key="10">
    <source>
        <dbReference type="PROSITE" id="PS50972"/>
    </source>
</evidence>
<evidence type="ECO:0000256" key="7">
    <source>
        <dbReference type="ARBA" id="ARBA00022842"/>
    </source>
</evidence>
<dbReference type="GO" id="GO:0005829">
    <property type="term" value="C:cytosol"/>
    <property type="evidence" value="ECO:0007669"/>
    <property type="project" value="TreeGrafter"/>
</dbReference>
<protein>
    <recommendedName>
        <fullName evidence="4 9">Dihydropteroate synthase</fullName>
        <shortName evidence="9">DHPS</shortName>
        <ecNumber evidence="4 9">2.5.1.15</ecNumber>
    </recommendedName>
    <alternativeName>
        <fullName evidence="9">Dihydropteroate pyrophosphorylase</fullName>
    </alternativeName>
</protein>
<gene>
    <name evidence="11" type="primary">folP</name>
    <name evidence="11" type="ORF">H5P27_12690</name>
</gene>
<evidence type="ECO:0000256" key="4">
    <source>
        <dbReference type="ARBA" id="ARBA00012458"/>
    </source>
</evidence>
<keyword evidence="5 9" id="KW-0808">Transferase</keyword>
<feature type="domain" description="Pterin-binding" evidence="10">
    <location>
        <begin position="22"/>
        <end position="270"/>
    </location>
</feature>
<evidence type="ECO:0000313" key="12">
    <source>
        <dbReference type="Proteomes" id="UP000526501"/>
    </source>
</evidence>
<reference evidence="11 12" key="1">
    <citation type="submission" date="2020-07" db="EMBL/GenBank/DDBJ databases">
        <authorList>
            <person name="Feng X."/>
        </authorList>
    </citation>
    <scope>NUCLEOTIDE SEQUENCE [LARGE SCALE GENOMIC DNA]</scope>
    <source>
        <strain evidence="11 12">JCM23202</strain>
    </source>
</reference>
<dbReference type="Proteomes" id="UP000526501">
    <property type="component" value="Unassembled WGS sequence"/>
</dbReference>
<evidence type="ECO:0000256" key="8">
    <source>
        <dbReference type="ARBA" id="ARBA00022909"/>
    </source>
</evidence>
<proteinExistence type="inferred from homology"/>
<dbReference type="PROSITE" id="PS00792">
    <property type="entry name" value="DHPS_1"/>
    <property type="match status" value="1"/>
</dbReference>
<dbReference type="PROSITE" id="PS00793">
    <property type="entry name" value="DHPS_2"/>
    <property type="match status" value="1"/>
</dbReference>
<name>A0A7X1B7D4_9BACT</name>
<dbReference type="InterPro" id="IPR011005">
    <property type="entry name" value="Dihydropteroate_synth-like_sf"/>
</dbReference>
<comment type="cofactor">
    <cofactor evidence="2 9">
        <name>Mg(2+)</name>
        <dbReference type="ChEBI" id="CHEBI:18420"/>
    </cofactor>
</comment>
<comment type="similarity">
    <text evidence="9">Belongs to the DHPS family.</text>
</comment>
<comment type="function">
    <text evidence="9">Catalyzes the condensation of para-aminobenzoate (pABA) with 6-hydroxymethyl-7,8-dihydropterin diphosphate (DHPt-PP) to form 7,8-dihydropteroate (H2Pte), the immediate precursor of folate derivatives.</text>
</comment>
<evidence type="ECO:0000256" key="3">
    <source>
        <dbReference type="ARBA" id="ARBA00004763"/>
    </source>
</evidence>
<evidence type="ECO:0000256" key="5">
    <source>
        <dbReference type="ARBA" id="ARBA00022679"/>
    </source>
</evidence>
<keyword evidence="6 9" id="KW-0479">Metal-binding</keyword>
<dbReference type="NCBIfam" id="TIGR01496">
    <property type="entry name" value="DHPS"/>
    <property type="match status" value="1"/>
</dbReference>
<keyword evidence="8 9" id="KW-0289">Folate biosynthesis</keyword>
<dbReference type="InterPro" id="IPR006390">
    <property type="entry name" value="DHP_synth_dom"/>
</dbReference>
<dbReference type="InterPro" id="IPR045031">
    <property type="entry name" value="DHP_synth-like"/>
</dbReference>
<sequence length="283" mass="30368">MLSENVSHWQLGSQKLELGKQSLIVGILNVTPDSFSDGGLYFSLEEAVARSEALLDAGAGVLDLGGESTRPGFVPVETEEEIRRLSPVVESLCEKRTDCILSIDTTKSAVAEACLERGAKIVNDVSGFLSDPLMAEVAAAFSAGVILMRNGREDEPGAGLLDRIRWSWDKSIKVALAGGVKEESIVLDPGVGFGTTRQEDLEILRNLKVLRDYGFPIMLGSSRKRITAQPNGLPLELRLEPTLTTTVAGVAAGVEMFRVHDVAENSRAVGLADLIYRGGSLDE</sequence>
<keyword evidence="7 9" id="KW-0460">Magnesium</keyword>
<dbReference type="EC" id="2.5.1.15" evidence="4 9"/>
<dbReference type="UniPathway" id="UPA00077">
    <property type="reaction ID" value="UER00156"/>
</dbReference>
<evidence type="ECO:0000256" key="1">
    <source>
        <dbReference type="ARBA" id="ARBA00000012"/>
    </source>
</evidence>
<dbReference type="GO" id="GO:0004156">
    <property type="term" value="F:dihydropteroate synthase activity"/>
    <property type="evidence" value="ECO:0007669"/>
    <property type="project" value="UniProtKB-EC"/>
</dbReference>
<comment type="pathway">
    <text evidence="3 9">Cofactor biosynthesis; tetrahydrofolate biosynthesis; 7,8-dihydrofolate from 2-amino-4-hydroxy-6-hydroxymethyl-7,8-dihydropteridine diphosphate and 4-aminobenzoate: step 1/2.</text>
</comment>
<dbReference type="GO" id="GO:0046872">
    <property type="term" value="F:metal ion binding"/>
    <property type="evidence" value="ECO:0007669"/>
    <property type="project" value="UniProtKB-KW"/>
</dbReference>
<evidence type="ECO:0000256" key="9">
    <source>
        <dbReference type="RuleBase" id="RU361205"/>
    </source>
</evidence>
<dbReference type="Pfam" id="PF00809">
    <property type="entry name" value="Pterin_bind"/>
    <property type="match status" value="1"/>
</dbReference>
<organism evidence="11 12">
    <name type="scientific">Pelagicoccus albus</name>
    <dbReference type="NCBI Taxonomy" id="415222"/>
    <lineage>
        <taxon>Bacteria</taxon>
        <taxon>Pseudomonadati</taxon>
        <taxon>Verrucomicrobiota</taxon>
        <taxon>Opitutia</taxon>
        <taxon>Puniceicoccales</taxon>
        <taxon>Pelagicoccaceae</taxon>
        <taxon>Pelagicoccus</taxon>
    </lineage>
</organism>
<dbReference type="GO" id="GO:0046656">
    <property type="term" value="P:folic acid biosynthetic process"/>
    <property type="evidence" value="ECO:0007669"/>
    <property type="project" value="UniProtKB-KW"/>
</dbReference>
<dbReference type="Gene3D" id="3.20.20.20">
    <property type="entry name" value="Dihydropteroate synthase-like"/>
    <property type="match status" value="1"/>
</dbReference>
<keyword evidence="12" id="KW-1185">Reference proteome</keyword>